<organism evidence="2 3">
    <name type="scientific">Setaria italica</name>
    <name type="common">Foxtail millet</name>
    <name type="synonym">Panicum italicum</name>
    <dbReference type="NCBI Taxonomy" id="4555"/>
    <lineage>
        <taxon>Eukaryota</taxon>
        <taxon>Viridiplantae</taxon>
        <taxon>Streptophyta</taxon>
        <taxon>Embryophyta</taxon>
        <taxon>Tracheophyta</taxon>
        <taxon>Spermatophyta</taxon>
        <taxon>Magnoliopsida</taxon>
        <taxon>Liliopsida</taxon>
        <taxon>Poales</taxon>
        <taxon>Poaceae</taxon>
        <taxon>PACMAD clade</taxon>
        <taxon>Panicoideae</taxon>
        <taxon>Panicodae</taxon>
        <taxon>Paniceae</taxon>
        <taxon>Cenchrinae</taxon>
        <taxon>Setaria</taxon>
    </lineage>
</organism>
<evidence type="ECO:0000313" key="3">
    <source>
        <dbReference type="Proteomes" id="UP000004995"/>
    </source>
</evidence>
<name>K3ZPD3_SETIT</name>
<reference evidence="3" key="1">
    <citation type="journal article" date="2012" name="Nat. Biotechnol.">
        <title>Reference genome sequence of the model plant Setaria.</title>
        <authorList>
            <person name="Bennetzen J.L."/>
            <person name="Schmutz J."/>
            <person name="Wang H."/>
            <person name="Percifield R."/>
            <person name="Hawkins J."/>
            <person name="Pontaroli A.C."/>
            <person name="Estep M."/>
            <person name="Feng L."/>
            <person name="Vaughn J.N."/>
            <person name="Grimwood J."/>
            <person name="Jenkins J."/>
            <person name="Barry K."/>
            <person name="Lindquist E."/>
            <person name="Hellsten U."/>
            <person name="Deshpande S."/>
            <person name="Wang X."/>
            <person name="Wu X."/>
            <person name="Mitros T."/>
            <person name="Triplett J."/>
            <person name="Yang X."/>
            <person name="Ye C.Y."/>
            <person name="Mauro-Herrera M."/>
            <person name="Wang L."/>
            <person name="Li P."/>
            <person name="Sharma M."/>
            <person name="Sharma R."/>
            <person name="Ronald P.C."/>
            <person name="Panaud O."/>
            <person name="Kellogg E.A."/>
            <person name="Brutnell T.P."/>
            <person name="Doust A.N."/>
            <person name="Tuskan G.A."/>
            <person name="Rokhsar D."/>
            <person name="Devos K.M."/>
        </authorList>
    </citation>
    <scope>NUCLEOTIDE SEQUENCE [LARGE SCALE GENOMIC DNA]</scope>
    <source>
        <strain evidence="3">cv. Yugu1</strain>
    </source>
</reference>
<keyword evidence="3" id="KW-1185">Reference proteome</keyword>
<proteinExistence type="predicted"/>
<feature type="compositionally biased region" description="Gly residues" evidence="1">
    <location>
        <begin position="20"/>
        <end position="36"/>
    </location>
</feature>
<protein>
    <submittedName>
        <fullName evidence="2">Uncharacterized protein</fullName>
    </submittedName>
</protein>
<feature type="region of interest" description="Disordered" evidence="1">
    <location>
        <begin position="1"/>
        <end position="66"/>
    </location>
</feature>
<dbReference type="EnsemblPlants" id="KQK94338">
    <property type="protein sequence ID" value="KQK94338"/>
    <property type="gene ID" value="SETIT_028463mg"/>
</dbReference>
<evidence type="ECO:0000313" key="2">
    <source>
        <dbReference type="EnsemblPlants" id="KQK94338"/>
    </source>
</evidence>
<feature type="region of interest" description="Disordered" evidence="1">
    <location>
        <begin position="84"/>
        <end position="107"/>
    </location>
</feature>
<evidence type="ECO:0000256" key="1">
    <source>
        <dbReference type="SAM" id="MobiDB-lite"/>
    </source>
</evidence>
<dbReference type="AlphaFoldDB" id="K3ZPD3"/>
<dbReference type="InParanoid" id="K3ZPD3"/>
<dbReference type="Gramene" id="KQK94338">
    <property type="protein sequence ID" value="KQK94338"/>
    <property type="gene ID" value="SETIT_028463mg"/>
</dbReference>
<dbReference type="HOGENOM" id="CLU_2214578_0_0_1"/>
<dbReference type="EMBL" id="AGNK02004835">
    <property type="status" value="NOT_ANNOTATED_CDS"/>
    <property type="molecule type" value="Genomic_DNA"/>
</dbReference>
<reference evidence="2" key="2">
    <citation type="submission" date="2018-08" db="UniProtKB">
        <authorList>
            <consortium name="EnsemblPlants"/>
        </authorList>
    </citation>
    <scope>IDENTIFICATION</scope>
    <source>
        <strain evidence="2">Yugu1</strain>
    </source>
</reference>
<accession>K3ZPD3</accession>
<sequence length="107" mass="11452">MGEQHTRPGSSRGVRRSCAGGLGQGERGQPGAGGRRGAARRRKKGRAAQATGEQAATRGSGAHAGDRRRWLVLLRCSFLRWKKQRTGRRKNGGVRAVDKSKKTGASC</sequence>
<dbReference type="Proteomes" id="UP000004995">
    <property type="component" value="Unassembled WGS sequence"/>
</dbReference>
<feature type="compositionally biased region" description="Basic residues" evidence="1">
    <location>
        <begin position="37"/>
        <end position="46"/>
    </location>
</feature>